<name>W1NYT7_AMBTC</name>
<evidence type="ECO:0000313" key="2">
    <source>
        <dbReference type="Proteomes" id="UP000017836"/>
    </source>
</evidence>
<dbReference type="Gramene" id="ERM99854">
    <property type="protein sequence ID" value="ERM99854"/>
    <property type="gene ID" value="AMTR_s00098p00137750"/>
</dbReference>
<dbReference type="EMBL" id="KI394979">
    <property type="protein sequence ID" value="ERM99854.1"/>
    <property type="molecule type" value="Genomic_DNA"/>
</dbReference>
<evidence type="ECO:0000313" key="1">
    <source>
        <dbReference type="EMBL" id="ERM99854.1"/>
    </source>
</evidence>
<keyword evidence="2" id="KW-1185">Reference proteome</keyword>
<proteinExistence type="predicted"/>
<accession>W1NYT7</accession>
<sequence>MREKKGGWQYGVTEMAGSRERRGKWAVHRSAKVVAHSRGREESGRKRREVVARAACWLR</sequence>
<dbReference type="HOGENOM" id="CLU_2963927_0_0_1"/>
<dbReference type="AlphaFoldDB" id="W1NYT7"/>
<reference evidence="2" key="1">
    <citation type="journal article" date="2013" name="Science">
        <title>The Amborella genome and the evolution of flowering plants.</title>
        <authorList>
            <consortium name="Amborella Genome Project"/>
        </authorList>
    </citation>
    <scope>NUCLEOTIDE SEQUENCE [LARGE SCALE GENOMIC DNA]</scope>
</reference>
<dbReference type="Proteomes" id="UP000017836">
    <property type="component" value="Unassembled WGS sequence"/>
</dbReference>
<protein>
    <submittedName>
        <fullName evidence="1">Uncharacterized protein</fullName>
    </submittedName>
</protein>
<organism evidence="1 2">
    <name type="scientific">Amborella trichopoda</name>
    <dbReference type="NCBI Taxonomy" id="13333"/>
    <lineage>
        <taxon>Eukaryota</taxon>
        <taxon>Viridiplantae</taxon>
        <taxon>Streptophyta</taxon>
        <taxon>Embryophyta</taxon>
        <taxon>Tracheophyta</taxon>
        <taxon>Spermatophyta</taxon>
        <taxon>Magnoliopsida</taxon>
        <taxon>Amborellales</taxon>
        <taxon>Amborellaceae</taxon>
        <taxon>Amborella</taxon>
    </lineage>
</organism>
<gene>
    <name evidence="1" type="ORF">AMTR_s00098p00137750</name>
</gene>